<protein>
    <recommendedName>
        <fullName evidence="4">DDE-1 domain-containing protein</fullName>
    </recommendedName>
</protein>
<proteinExistence type="predicted"/>
<name>A0A383V2W1_TETOB</name>
<gene>
    <name evidence="2" type="ORF">BQ4739_LOCUS518</name>
</gene>
<feature type="signal peptide" evidence="1">
    <location>
        <begin position="1"/>
        <end position="22"/>
    </location>
</feature>
<keyword evidence="3" id="KW-1185">Reference proteome</keyword>
<accession>A0A383V2W1</accession>
<evidence type="ECO:0000313" key="3">
    <source>
        <dbReference type="Proteomes" id="UP000256970"/>
    </source>
</evidence>
<dbReference type="EMBL" id="FNXT01000031">
    <property type="protein sequence ID" value="SZX59918.1"/>
    <property type="molecule type" value="Genomic_DNA"/>
</dbReference>
<dbReference type="AlphaFoldDB" id="A0A383V2W1"/>
<reference evidence="2 3" key="1">
    <citation type="submission" date="2016-10" db="EMBL/GenBank/DDBJ databases">
        <authorList>
            <person name="Cai Z."/>
        </authorList>
    </citation>
    <scope>NUCLEOTIDE SEQUENCE [LARGE SCALE GENOMIC DNA]</scope>
</reference>
<feature type="chain" id="PRO_5016615687" description="DDE-1 domain-containing protein" evidence="1">
    <location>
        <begin position="23"/>
        <end position="409"/>
    </location>
</feature>
<organism evidence="2 3">
    <name type="scientific">Tetradesmus obliquus</name>
    <name type="common">Green alga</name>
    <name type="synonym">Acutodesmus obliquus</name>
    <dbReference type="NCBI Taxonomy" id="3088"/>
    <lineage>
        <taxon>Eukaryota</taxon>
        <taxon>Viridiplantae</taxon>
        <taxon>Chlorophyta</taxon>
        <taxon>core chlorophytes</taxon>
        <taxon>Chlorophyceae</taxon>
        <taxon>CS clade</taxon>
        <taxon>Sphaeropleales</taxon>
        <taxon>Scenedesmaceae</taxon>
        <taxon>Tetradesmus</taxon>
    </lineage>
</organism>
<dbReference type="Proteomes" id="UP000256970">
    <property type="component" value="Unassembled WGS sequence"/>
</dbReference>
<keyword evidence="1" id="KW-0732">Signal</keyword>
<evidence type="ECO:0000313" key="2">
    <source>
        <dbReference type="EMBL" id="SZX59918.1"/>
    </source>
</evidence>
<sequence length="409" mass="46698">MEMKVAAVVCMITALALHGSVAGIYRKEYPDYAREIHSDLTRFCIRHHNNFVKYGTVATRKHKGRPPKVPDDVALKASIIFKAGKVVEAYPYADAERKTEVHVWWTSIKVACRECSDLQDLCTKYDITPKQLLKRMRVVDPKLVRRRVDVKMDLTAEQKARRQAAAEKLYKMFQHDPDMLHRIYFIDECKIWMSDLAAGAVKVYCDAHDANVHAVLPCKWMRKSKDNKPVKLHFVCAVNPVHGAVYCKFTTGTTDNLDHVGNPNTPYYLKRQKKKKNVKAKSMTQLEFVHCMKEIAENANQQQRARGTTPLYIFDNERTPHNSWLQLASVQISGAPGSQPSQEAGKSSHLQRTLFLELGQLHSQQLQQQTWYNIKRYSKAQLLDLLPWFACMSAVLQAPHLLAAPAPDS</sequence>
<evidence type="ECO:0000256" key="1">
    <source>
        <dbReference type="SAM" id="SignalP"/>
    </source>
</evidence>
<evidence type="ECO:0008006" key="4">
    <source>
        <dbReference type="Google" id="ProtNLM"/>
    </source>
</evidence>